<dbReference type="Proteomes" id="UP000188551">
    <property type="component" value="Unassembled WGS sequence"/>
</dbReference>
<evidence type="ECO:0000313" key="1">
    <source>
        <dbReference type="EMBL" id="OOC07545.1"/>
    </source>
</evidence>
<reference evidence="1 2" key="1">
    <citation type="submission" date="2017-02" db="EMBL/GenBank/DDBJ databases">
        <title>Amycolatopsis azurea DSM 43854 draft genome.</title>
        <authorList>
            <person name="Mayilraj S."/>
        </authorList>
    </citation>
    <scope>NUCLEOTIDE SEQUENCE [LARGE SCALE GENOMIC DNA]</scope>
    <source>
        <strain evidence="1 2">DSM 43854</strain>
    </source>
</reference>
<proteinExistence type="predicted"/>
<organism evidence="1 2">
    <name type="scientific">Amycolatopsis azurea DSM 43854</name>
    <dbReference type="NCBI Taxonomy" id="1238180"/>
    <lineage>
        <taxon>Bacteria</taxon>
        <taxon>Bacillati</taxon>
        <taxon>Actinomycetota</taxon>
        <taxon>Actinomycetes</taxon>
        <taxon>Pseudonocardiales</taxon>
        <taxon>Pseudonocardiaceae</taxon>
        <taxon>Amycolatopsis</taxon>
    </lineage>
</organism>
<name>A0ABX3JIQ4_9PSEU</name>
<protein>
    <submittedName>
        <fullName evidence="1">Uncharacterized protein</fullName>
    </submittedName>
</protein>
<sequence length="121" mass="13366">MLELMRPPEYGSEEWFALPGDDPRRLASVVHAAACWRLLTLSPHIADLVAEWVEWTHRADLRDTSAAVASLSKGLAGKCSYGELQRRRAVFTAEPLTPQQIRARAAASWAQVEAREKGVAA</sequence>
<keyword evidence="2" id="KW-1185">Reference proteome</keyword>
<comment type="caution">
    <text evidence="1">The sequence shown here is derived from an EMBL/GenBank/DDBJ whole genome shotgun (WGS) entry which is preliminary data.</text>
</comment>
<accession>A0ABX3JIQ4</accession>
<evidence type="ECO:0000313" key="2">
    <source>
        <dbReference type="Proteomes" id="UP000188551"/>
    </source>
</evidence>
<dbReference type="EMBL" id="MUXN01000004">
    <property type="protein sequence ID" value="OOC07545.1"/>
    <property type="molecule type" value="Genomic_DNA"/>
</dbReference>
<gene>
    <name evidence="1" type="ORF">B0293_07710</name>
</gene>